<feature type="domain" description="Peptidase S33 tripeptidyl aminopeptidase-like C-terminal" evidence="7">
    <location>
        <begin position="431"/>
        <end position="512"/>
    </location>
</feature>
<dbReference type="Gene3D" id="3.40.50.1820">
    <property type="entry name" value="alpha/beta hydrolase"/>
    <property type="match status" value="1"/>
</dbReference>
<dbReference type="Proteomes" id="UP000238312">
    <property type="component" value="Unassembled WGS sequence"/>
</dbReference>
<dbReference type="RefSeq" id="WP_106247201.1">
    <property type="nucleotide sequence ID" value="NZ_PVNG01000017.1"/>
</dbReference>
<organism evidence="8 9">
    <name type="scientific">Nonomuraea fuscirosea</name>
    <dbReference type="NCBI Taxonomy" id="1291556"/>
    <lineage>
        <taxon>Bacteria</taxon>
        <taxon>Bacillati</taxon>
        <taxon>Actinomycetota</taxon>
        <taxon>Actinomycetes</taxon>
        <taxon>Streptosporangiales</taxon>
        <taxon>Streptosporangiaceae</taxon>
        <taxon>Nonomuraea</taxon>
    </lineage>
</organism>
<dbReference type="GO" id="GO:0016787">
    <property type="term" value="F:hydrolase activity"/>
    <property type="evidence" value="ECO:0007669"/>
    <property type="project" value="UniProtKB-KW"/>
</dbReference>
<dbReference type="PANTHER" id="PTHR43248">
    <property type="entry name" value="2-SUCCINYL-6-HYDROXY-2,4-CYCLOHEXADIENE-1-CARBOXYLATE SYNTHASE"/>
    <property type="match status" value="1"/>
</dbReference>
<name>A0A2T0MQS3_9ACTN</name>
<evidence type="ECO:0000313" key="8">
    <source>
        <dbReference type="EMBL" id="PRX60456.1"/>
    </source>
</evidence>
<gene>
    <name evidence="8" type="ORF">B0I32_117223</name>
</gene>
<comment type="caution">
    <text evidence="8">The sequence shown here is derived from an EMBL/GenBank/DDBJ whole genome shotgun (WGS) entry which is preliminary data.</text>
</comment>
<dbReference type="AlphaFoldDB" id="A0A2T0MQS3"/>
<comment type="similarity">
    <text evidence="1">Belongs to the peptidase S33 family.</text>
</comment>
<proteinExistence type="inferred from homology"/>
<feature type="compositionally biased region" description="Low complexity" evidence="4">
    <location>
        <begin position="368"/>
        <end position="379"/>
    </location>
</feature>
<evidence type="ECO:0000256" key="5">
    <source>
        <dbReference type="SAM" id="SignalP"/>
    </source>
</evidence>
<dbReference type="EMBL" id="PVNG01000017">
    <property type="protein sequence ID" value="PRX60456.1"/>
    <property type="molecule type" value="Genomic_DNA"/>
</dbReference>
<feature type="chain" id="PRO_5038640690" evidence="5">
    <location>
        <begin position="35"/>
        <end position="522"/>
    </location>
</feature>
<evidence type="ECO:0000256" key="2">
    <source>
        <dbReference type="ARBA" id="ARBA00022729"/>
    </source>
</evidence>
<reference evidence="8 9" key="1">
    <citation type="submission" date="2018-03" db="EMBL/GenBank/DDBJ databases">
        <title>Genomic Encyclopedia of Type Strains, Phase III (KMG-III): the genomes of soil and plant-associated and newly described type strains.</title>
        <authorList>
            <person name="Whitman W."/>
        </authorList>
    </citation>
    <scope>NUCLEOTIDE SEQUENCE [LARGE SCALE GENOMIC DNA]</scope>
    <source>
        <strain evidence="8 9">CGMCC 4.7104</strain>
    </source>
</reference>
<dbReference type="SUPFAM" id="SSF53474">
    <property type="entry name" value="alpha/beta-Hydrolases"/>
    <property type="match status" value="1"/>
</dbReference>
<sequence>MTEHGLLTGRAVAAAAASAVTLTALIAGSPAATADSGQALPSVTWRSCPAYSDEVIRSLAVTDEQRRTFRALLGRMECGTVSVPLDYRKPGGRQITIAITRVKAIDRKHRLGSLALNPGGPGASGYLFPLQIASMNQTNAKLNDRYDLIGFDPRGVGYSTKVDCPAPQGQGVPPQPGPLPEETAKLVHESGVAANKACGVFDPAFLGQLTTQNAARDLDRARIALGERKLSFLGISWGTWLGAVYRSTFPDSVGRMFLDSVAPVNFRLDDFEDGHAAGTERHFPRMAAWIAERNGTYGLGSTAKQVRATVLALGRAYDEQPRRYSDWEMVADGATVAMLAIQSAPDWPQVAQAFKEMRDESDTAPPALRGLLGQGTLQRPPAGAPERFNATAGQAVFCNEDPSRLNFSDAWATYQRRLERNPVTGRASRFSAQCAGWSLPVQKIKVQRRGGSLVLAGHRYEAVSLYEWTKQMHSAVGGTVFTVADDVHGSVLRVPDCAAELVSYFTTGRIDRGCDGTPVPAK</sequence>
<feature type="region of interest" description="Disordered" evidence="4">
    <location>
        <begin position="362"/>
        <end position="384"/>
    </location>
</feature>
<keyword evidence="3" id="KW-0378">Hydrolase</keyword>
<evidence type="ECO:0000256" key="1">
    <source>
        <dbReference type="ARBA" id="ARBA00010088"/>
    </source>
</evidence>
<keyword evidence="2 5" id="KW-0732">Signal</keyword>
<feature type="domain" description="AB hydrolase-1" evidence="6">
    <location>
        <begin position="116"/>
        <end position="352"/>
    </location>
</feature>
<dbReference type="OrthoDB" id="3930934at2"/>
<keyword evidence="9" id="KW-1185">Reference proteome</keyword>
<dbReference type="Pfam" id="PF08386">
    <property type="entry name" value="Abhydrolase_4"/>
    <property type="match status" value="1"/>
</dbReference>
<evidence type="ECO:0000256" key="3">
    <source>
        <dbReference type="ARBA" id="ARBA00022801"/>
    </source>
</evidence>
<dbReference type="Pfam" id="PF00561">
    <property type="entry name" value="Abhydrolase_1"/>
    <property type="match status" value="1"/>
</dbReference>
<dbReference type="PANTHER" id="PTHR43248:SF29">
    <property type="entry name" value="TRIPEPTIDYL AMINOPEPTIDASE"/>
    <property type="match status" value="1"/>
</dbReference>
<evidence type="ECO:0000256" key="4">
    <source>
        <dbReference type="SAM" id="MobiDB-lite"/>
    </source>
</evidence>
<dbReference type="InterPro" id="IPR051601">
    <property type="entry name" value="Serine_prot/Carboxylest_S33"/>
</dbReference>
<feature type="signal peptide" evidence="5">
    <location>
        <begin position="1"/>
        <end position="34"/>
    </location>
</feature>
<dbReference type="InterPro" id="IPR013595">
    <property type="entry name" value="Pept_S33_TAP-like_C"/>
</dbReference>
<evidence type="ECO:0000313" key="9">
    <source>
        <dbReference type="Proteomes" id="UP000238312"/>
    </source>
</evidence>
<accession>A0A2T0MQS3</accession>
<dbReference type="InterPro" id="IPR029058">
    <property type="entry name" value="AB_hydrolase_fold"/>
</dbReference>
<dbReference type="InterPro" id="IPR000073">
    <property type="entry name" value="AB_hydrolase_1"/>
</dbReference>
<protein>
    <submittedName>
        <fullName evidence="8">TAP-like protein</fullName>
    </submittedName>
</protein>
<evidence type="ECO:0000259" key="6">
    <source>
        <dbReference type="Pfam" id="PF00561"/>
    </source>
</evidence>
<evidence type="ECO:0000259" key="7">
    <source>
        <dbReference type="Pfam" id="PF08386"/>
    </source>
</evidence>